<dbReference type="PANTHER" id="PTHR46481">
    <property type="entry name" value="ZINC FINGER BED DOMAIN-CONTAINING PROTEIN 4"/>
    <property type="match status" value="1"/>
</dbReference>
<dbReference type="Proteomes" id="UP000037035">
    <property type="component" value="Unassembled WGS sequence"/>
</dbReference>
<evidence type="ECO:0000256" key="2">
    <source>
        <dbReference type="ARBA" id="ARBA00022723"/>
    </source>
</evidence>
<dbReference type="VEuPathDB" id="FungiDB:VP01_9079g1"/>
<dbReference type="GO" id="GO:0005634">
    <property type="term" value="C:nucleus"/>
    <property type="evidence" value="ECO:0007669"/>
    <property type="project" value="UniProtKB-SubCell"/>
</dbReference>
<evidence type="ECO:0000313" key="7">
    <source>
        <dbReference type="EMBL" id="KNZ44526.1"/>
    </source>
</evidence>
<organism evidence="7 8">
    <name type="scientific">Puccinia sorghi</name>
    <dbReference type="NCBI Taxonomy" id="27349"/>
    <lineage>
        <taxon>Eukaryota</taxon>
        <taxon>Fungi</taxon>
        <taxon>Dikarya</taxon>
        <taxon>Basidiomycota</taxon>
        <taxon>Pucciniomycotina</taxon>
        <taxon>Pucciniomycetes</taxon>
        <taxon>Pucciniales</taxon>
        <taxon>Pucciniaceae</taxon>
        <taxon>Puccinia</taxon>
    </lineage>
</organism>
<dbReference type="PANTHER" id="PTHR46481:SF10">
    <property type="entry name" value="ZINC FINGER BED DOMAIN-CONTAINING PROTEIN 39"/>
    <property type="match status" value="1"/>
</dbReference>
<keyword evidence="5" id="KW-0539">Nucleus</keyword>
<dbReference type="GO" id="GO:0046983">
    <property type="term" value="F:protein dimerization activity"/>
    <property type="evidence" value="ECO:0007669"/>
    <property type="project" value="InterPro"/>
</dbReference>
<sequence>MLERALKLQPCIKLFCEQNNLSKNSVIFCNSSTKKKKKPISPEKTVNLVLAAPVYIWLIENLILAWCRYESQQLIPGAEAILINLNNYFHSAIKKPVYLCSTLLNLQVKTSQLTSEVHSLIGLDKAKILAIFKCKAERYTVTNKYTATKEQITSKNAISNSLYKKNKQMITSLDEEIDQYLNAKCEEEAHQPLAFWKANLELFPSLSNMARTYLAVPASIAPCVMIKVVDNRLLTWGCTK</sequence>
<protein>
    <recommendedName>
        <fullName evidence="6">HAT C-terminal dimerisation domain-containing protein</fullName>
    </recommendedName>
</protein>
<evidence type="ECO:0000256" key="4">
    <source>
        <dbReference type="ARBA" id="ARBA00022833"/>
    </source>
</evidence>
<proteinExistence type="predicted"/>
<dbReference type="InterPro" id="IPR052035">
    <property type="entry name" value="ZnF_BED_domain_contain"/>
</dbReference>
<evidence type="ECO:0000259" key="6">
    <source>
        <dbReference type="Pfam" id="PF05699"/>
    </source>
</evidence>
<dbReference type="Pfam" id="PF05699">
    <property type="entry name" value="Dimer_Tnp_hAT"/>
    <property type="match status" value="1"/>
</dbReference>
<dbReference type="InterPro" id="IPR008906">
    <property type="entry name" value="HATC_C_dom"/>
</dbReference>
<evidence type="ECO:0000256" key="3">
    <source>
        <dbReference type="ARBA" id="ARBA00022771"/>
    </source>
</evidence>
<dbReference type="EMBL" id="LAVV01014692">
    <property type="protein sequence ID" value="KNZ44526.1"/>
    <property type="molecule type" value="Genomic_DNA"/>
</dbReference>
<accession>A0A0L6U7P0</accession>
<feature type="domain" description="HAT C-terminal dimerisation" evidence="6">
    <location>
        <begin position="176"/>
        <end position="223"/>
    </location>
</feature>
<dbReference type="OrthoDB" id="2505960at2759"/>
<feature type="non-terminal residue" evidence="7">
    <location>
        <position position="240"/>
    </location>
</feature>
<dbReference type="AlphaFoldDB" id="A0A0L6U7P0"/>
<comment type="caution">
    <text evidence="7">The sequence shown here is derived from an EMBL/GenBank/DDBJ whole genome shotgun (WGS) entry which is preliminary data.</text>
</comment>
<reference evidence="7 8" key="1">
    <citation type="submission" date="2015-08" db="EMBL/GenBank/DDBJ databases">
        <title>Next Generation Sequencing and Analysis of the Genome of Puccinia sorghi L Schw, the Causal Agent of Maize Common Rust.</title>
        <authorList>
            <person name="Rochi L."/>
            <person name="Burguener G."/>
            <person name="Darino M."/>
            <person name="Turjanski A."/>
            <person name="Kreff E."/>
            <person name="Dieguez M.J."/>
            <person name="Sacco F."/>
        </authorList>
    </citation>
    <scope>NUCLEOTIDE SEQUENCE [LARGE SCALE GENOMIC DNA]</scope>
    <source>
        <strain evidence="7 8">RO10H11247</strain>
    </source>
</reference>
<evidence type="ECO:0000256" key="5">
    <source>
        <dbReference type="ARBA" id="ARBA00023242"/>
    </source>
</evidence>
<keyword evidence="2" id="KW-0479">Metal-binding</keyword>
<keyword evidence="8" id="KW-1185">Reference proteome</keyword>
<keyword evidence="4" id="KW-0862">Zinc</keyword>
<keyword evidence="3" id="KW-0863">Zinc-finger</keyword>
<name>A0A0L6U7P0_9BASI</name>
<dbReference type="SUPFAM" id="SSF53098">
    <property type="entry name" value="Ribonuclease H-like"/>
    <property type="match status" value="1"/>
</dbReference>
<dbReference type="InterPro" id="IPR012337">
    <property type="entry name" value="RNaseH-like_sf"/>
</dbReference>
<gene>
    <name evidence="7" type="ORF">VP01_9079g1</name>
</gene>
<dbReference type="GO" id="GO:0008270">
    <property type="term" value="F:zinc ion binding"/>
    <property type="evidence" value="ECO:0007669"/>
    <property type="project" value="UniProtKB-KW"/>
</dbReference>
<evidence type="ECO:0000313" key="8">
    <source>
        <dbReference type="Proteomes" id="UP000037035"/>
    </source>
</evidence>
<evidence type="ECO:0000256" key="1">
    <source>
        <dbReference type="ARBA" id="ARBA00004123"/>
    </source>
</evidence>
<comment type="subcellular location">
    <subcellularLocation>
        <location evidence="1">Nucleus</location>
    </subcellularLocation>
</comment>